<feature type="transmembrane region" description="Helical" evidence="1">
    <location>
        <begin position="72"/>
        <end position="91"/>
    </location>
</feature>
<keyword evidence="1" id="KW-1133">Transmembrane helix</keyword>
<evidence type="ECO:0000256" key="1">
    <source>
        <dbReference type="SAM" id="Phobius"/>
    </source>
</evidence>
<evidence type="ECO:0000313" key="2">
    <source>
        <dbReference type="EMBL" id="CCC50529.1"/>
    </source>
</evidence>
<reference evidence="2" key="1">
    <citation type="journal article" date="2012" name="Proc. Natl. Acad. Sci. U.S.A.">
        <title>Antigenic diversity is generated by distinct evolutionary mechanisms in African trypanosome species.</title>
        <authorList>
            <person name="Jackson A.P."/>
            <person name="Berry A."/>
            <person name="Aslett M."/>
            <person name="Allison H.C."/>
            <person name="Burton P."/>
            <person name="Vavrova-Anderson J."/>
            <person name="Brown R."/>
            <person name="Browne H."/>
            <person name="Corton N."/>
            <person name="Hauser H."/>
            <person name="Gamble J."/>
            <person name="Gilderthorp R."/>
            <person name="Marcello L."/>
            <person name="McQuillan J."/>
            <person name="Otto T.D."/>
            <person name="Quail M.A."/>
            <person name="Sanders M.J."/>
            <person name="van Tonder A."/>
            <person name="Ginger M.L."/>
            <person name="Field M.C."/>
            <person name="Barry J.D."/>
            <person name="Hertz-Fowler C."/>
            <person name="Berriman M."/>
        </authorList>
    </citation>
    <scope>NUCLEOTIDE SEQUENCE</scope>
    <source>
        <strain evidence="2">Y486</strain>
    </source>
</reference>
<name>G0U2M6_TRYVY</name>
<gene>
    <name evidence="2" type="ORF">TVY486_0903500</name>
</gene>
<dbReference type="EMBL" id="HE573025">
    <property type="protein sequence ID" value="CCC50529.1"/>
    <property type="molecule type" value="Genomic_DNA"/>
</dbReference>
<keyword evidence="1" id="KW-0472">Membrane</keyword>
<proteinExistence type="predicted"/>
<accession>G0U2M6</accession>
<keyword evidence="1" id="KW-0812">Transmembrane</keyword>
<dbReference type="AlphaFoldDB" id="G0U2M6"/>
<protein>
    <submittedName>
        <fullName evidence="2">Uncharacterized protein</fullName>
    </submittedName>
</protein>
<dbReference type="VEuPathDB" id="TriTrypDB:TvY486_0903500"/>
<organism evidence="2">
    <name type="scientific">Trypanosoma vivax (strain Y486)</name>
    <dbReference type="NCBI Taxonomy" id="1055687"/>
    <lineage>
        <taxon>Eukaryota</taxon>
        <taxon>Discoba</taxon>
        <taxon>Euglenozoa</taxon>
        <taxon>Kinetoplastea</taxon>
        <taxon>Metakinetoplastina</taxon>
        <taxon>Trypanosomatida</taxon>
        <taxon>Trypanosomatidae</taxon>
        <taxon>Trypanosoma</taxon>
        <taxon>Duttonella</taxon>
    </lineage>
</organism>
<sequence length="102" mass="11549">MHVQAFTIQHVFACRYVSLPPRAWPRCVIGGDCPLTKAKGCSIQRENASKFCLFGFPCLCASRRGMLYANRIFLFFIPLFPHLRFCMLGAIPTVKILTNVSH</sequence>